<keyword evidence="4" id="KW-1133">Transmembrane helix</keyword>
<dbReference type="InterPro" id="IPR016120">
    <property type="entry name" value="Sig_transdc_His_kin_SpoOB"/>
</dbReference>
<evidence type="ECO:0000259" key="5">
    <source>
        <dbReference type="Pfam" id="PF14501"/>
    </source>
</evidence>
<dbReference type="SUPFAM" id="SSF55890">
    <property type="entry name" value="Sporulation response regulatory protein Spo0B"/>
    <property type="match status" value="1"/>
</dbReference>
<feature type="transmembrane region" description="Helical" evidence="4">
    <location>
        <begin position="114"/>
        <end position="134"/>
    </location>
</feature>
<feature type="transmembrane region" description="Helical" evidence="4">
    <location>
        <begin position="146"/>
        <end position="167"/>
    </location>
</feature>
<feature type="transmembrane region" description="Helical" evidence="4">
    <location>
        <begin position="90"/>
        <end position="108"/>
    </location>
</feature>
<accession>A0A839JWW3</accession>
<keyword evidence="2" id="KW-0808">Transferase</keyword>
<evidence type="ECO:0000256" key="1">
    <source>
        <dbReference type="ARBA" id="ARBA00022553"/>
    </source>
</evidence>
<dbReference type="PANTHER" id="PTHR40448:SF1">
    <property type="entry name" value="TWO-COMPONENT SENSOR HISTIDINE KINASE"/>
    <property type="match status" value="1"/>
</dbReference>
<dbReference type="AlphaFoldDB" id="A0A839JWW3"/>
<keyword evidence="7" id="KW-1185">Reference proteome</keyword>
<keyword evidence="1" id="KW-0597">Phosphoprotein</keyword>
<feature type="transmembrane region" description="Helical" evidence="4">
    <location>
        <begin position="38"/>
        <end position="55"/>
    </location>
</feature>
<dbReference type="EMBL" id="JACEGA010000001">
    <property type="protein sequence ID" value="MBB2181886.1"/>
    <property type="molecule type" value="Genomic_DNA"/>
</dbReference>
<dbReference type="Proteomes" id="UP000574276">
    <property type="component" value="Unassembled WGS sequence"/>
</dbReference>
<dbReference type="GO" id="GO:0000155">
    <property type="term" value="F:phosphorelay sensor kinase activity"/>
    <property type="evidence" value="ECO:0007669"/>
    <property type="project" value="InterPro"/>
</dbReference>
<keyword evidence="3" id="KW-0418">Kinase</keyword>
<dbReference type="Gene3D" id="1.10.287.130">
    <property type="match status" value="1"/>
</dbReference>
<gene>
    <name evidence="6" type="ORF">H0486_03235</name>
</gene>
<evidence type="ECO:0000256" key="4">
    <source>
        <dbReference type="SAM" id="Phobius"/>
    </source>
</evidence>
<dbReference type="InterPro" id="IPR036890">
    <property type="entry name" value="HATPase_C_sf"/>
</dbReference>
<feature type="transmembrane region" description="Helical" evidence="4">
    <location>
        <begin position="6"/>
        <end position="26"/>
    </location>
</feature>
<comment type="caution">
    <text evidence="6">The sequence shown here is derived from an EMBL/GenBank/DDBJ whole genome shotgun (WGS) entry which is preliminary data.</text>
</comment>
<name>A0A839JWW3_9FIRM</name>
<proteinExistence type="predicted"/>
<feature type="transmembrane region" description="Helical" evidence="4">
    <location>
        <begin position="182"/>
        <end position="201"/>
    </location>
</feature>
<keyword evidence="4" id="KW-0472">Membrane</keyword>
<dbReference type="PANTHER" id="PTHR40448">
    <property type="entry name" value="TWO-COMPONENT SENSOR HISTIDINE KINASE"/>
    <property type="match status" value="1"/>
</dbReference>
<dbReference type="SUPFAM" id="SSF55874">
    <property type="entry name" value="ATPase domain of HSP90 chaperone/DNA topoisomerase II/histidine kinase"/>
    <property type="match status" value="1"/>
</dbReference>
<evidence type="ECO:0000313" key="7">
    <source>
        <dbReference type="Proteomes" id="UP000574276"/>
    </source>
</evidence>
<feature type="domain" description="Sensor histidine kinase NatK-like C-terminal" evidence="5">
    <location>
        <begin position="325"/>
        <end position="415"/>
    </location>
</feature>
<dbReference type="InterPro" id="IPR032834">
    <property type="entry name" value="NatK-like_C"/>
</dbReference>
<sequence length="419" mass="49046">MNWEASNIFLYFILNMFDLWVILRYFNRLMELIKLKKIILYCMYFLFLAFFTLLIKFELKYSNIVSIAAWSIMFLPTYKGKKRNKLVYSVLLLGFAGFSQMTMFIVSHSNTHTIYSYFIPHFIFFIIVEIGVRCQTIRGKILEPKLLALLISIPLFSFIAMPCMVLISEQINNVSLKEETTMLIPITVLILYMNIIVFYLYDTISSTFEVKRQKDEYEQQLIWQQNYYDSLAENQDAIRKIKHDMQNNLQVVSSLLIEKKVDEAGNYLKELLFEQAQVKNLIMTGNDAIDTVLNIKLSLAQKYSIKVEKDINIPAGLPIPYHHCVRLFGNLLDNAINALKDQEEIEKTIKWFMFFKGNALIIQISNLYKDKPVKYNRDSFLHGLGLDIVKTTTELYNGTFEVEDDGKNFTVNIMLYLDI</sequence>
<keyword evidence="4" id="KW-0812">Transmembrane</keyword>
<dbReference type="Gene3D" id="3.30.565.10">
    <property type="entry name" value="Histidine kinase-like ATPase, C-terminal domain"/>
    <property type="match status" value="1"/>
</dbReference>
<organism evidence="6 7">
    <name type="scientific">Variimorphobacter saccharofermentans</name>
    <dbReference type="NCBI Taxonomy" id="2755051"/>
    <lineage>
        <taxon>Bacteria</taxon>
        <taxon>Bacillati</taxon>
        <taxon>Bacillota</taxon>
        <taxon>Clostridia</taxon>
        <taxon>Lachnospirales</taxon>
        <taxon>Lachnospiraceae</taxon>
        <taxon>Variimorphobacter</taxon>
    </lineage>
</organism>
<dbReference type="Pfam" id="PF14501">
    <property type="entry name" value="HATPase_c_5"/>
    <property type="match status" value="1"/>
</dbReference>
<reference evidence="6 7" key="1">
    <citation type="submission" date="2020-07" db="EMBL/GenBank/DDBJ databases">
        <title>Characterization and genome sequencing of isolate MD1, a novel member within the family Lachnospiraceae.</title>
        <authorList>
            <person name="Rettenmaier R."/>
            <person name="Di Bello L."/>
            <person name="Zinser C."/>
            <person name="Scheitz K."/>
            <person name="Liebl W."/>
            <person name="Zverlov V."/>
        </authorList>
    </citation>
    <scope>NUCLEOTIDE SEQUENCE [LARGE SCALE GENOMIC DNA]</scope>
    <source>
        <strain evidence="6 7">MD1</strain>
    </source>
</reference>
<protein>
    <submittedName>
        <fullName evidence="6">GHKL domain-containing protein</fullName>
    </submittedName>
</protein>
<evidence type="ECO:0000313" key="6">
    <source>
        <dbReference type="EMBL" id="MBB2181886.1"/>
    </source>
</evidence>
<dbReference type="RefSeq" id="WP_228351627.1">
    <property type="nucleotide sequence ID" value="NZ_JACEGA010000001.1"/>
</dbReference>
<evidence type="ECO:0000256" key="2">
    <source>
        <dbReference type="ARBA" id="ARBA00022679"/>
    </source>
</evidence>
<evidence type="ECO:0000256" key="3">
    <source>
        <dbReference type="ARBA" id="ARBA00022777"/>
    </source>
</evidence>
<dbReference type="GO" id="GO:0042802">
    <property type="term" value="F:identical protein binding"/>
    <property type="evidence" value="ECO:0007669"/>
    <property type="project" value="TreeGrafter"/>
</dbReference>